<gene>
    <name evidence="3" type="ORF">BBI17_001911</name>
    <name evidence="4" type="ORF">BBO99_00002084</name>
    <name evidence="1" type="ORF">JM16_001587</name>
    <name evidence="2" type="ORF">JM18_000420</name>
</gene>
<evidence type="ECO:0000313" key="4">
    <source>
        <dbReference type="EMBL" id="RLN83518.1"/>
    </source>
</evidence>
<reference evidence="1" key="3">
    <citation type="submission" date="2020-06" db="EMBL/GenBank/DDBJ databases">
        <authorList>
            <person name="Studholme D.J."/>
        </authorList>
    </citation>
    <scope>NUCLEOTIDE SEQUENCE</scope>
    <source>
        <strain evidence="1">NZFS 2646</strain>
        <strain evidence="2">NZFS 3630</strain>
    </source>
</reference>
<dbReference type="CDD" id="cd00065">
    <property type="entry name" value="FYVE_like_SF"/>
    <property type="match status" value="1"/>
</dbReference>
<dbReference type="InterPro" id="IPR011011">
    <property type="entry name" value="Znf_FYVE_PHD"/>
</dbReference>
<sequence>MQLSSGQGSKHAIDTVYMNSVEQCYDGQCDKAQQAPKQQLPSPCSLGMMVVGTEVALLGIRTSQSLSGCHAELTIDLASPKQIATSSVHAAKLVVNVVTYRSDLTSTSTAMEFRKVQLGSSRAPFASPYAPLELSEKEKKQLRQLAKELVEVNIDSYEEFLTIHDGKLPQHEWKYFRRDEQVETFVRRRDKYNLQGFGTAHNLHADSVTRTATSLSRTHSEDFASLNVADIRSVGSRDGIIEEALHGAMCPTTETMRCNSEYIQDGVAGCSVLAIIENMTPKDPFTSLSVRWGVTENSPIVRSIVKSYDHVYLDATGFTRLSNGERVAYHLVHSVDFKDATPALSQYFRGQVASIGFWRQKEPNVVEIHGHRVFALPSERARHLFIPVMATSLSKSMVHVFYASQMKKLWWAIREQKMQMLFRPQWSSQHPCSVCKKKRKMHKGSSCELCGEHVCKLCRITHKLVSVELDNKTHWTKVHVCPFCMTNVTNANAVDTVRAEIETGQYGAF</sequence>
<dbReference type="PANTHER" id="PTHR13510:SF44">
    <property type="entry name" value="RABENOSYN-5"/>
    <property type="match status" value="1"/>
</dbReference>
<evidence type="ECO:0000313" key="2">
    <source>
        <dbReference type="EMBL" id="KAG2532563.1"/>
    </source>
</evidence>
<evidence type="ECO:0000313" key="3">
    <source>
        <dbReference type="EMBL" id="RLN45506.1"/>
    </source>
</evidence>
<protein>
    <recommendedName>
        <fullName evidence="7">FYVE-type domain-containing protein</fullName>
    </recommendedName>
</protein>
<dbReference type="InterPro" id="IPR052727">
    <property type="entry name" value="Rab4/Rab5_effector"/>
</dbReference>
<dbReference type="Proteomes" id="UP000285624">
    <property type="component" value="Unassembled WGS sequence"/>
</dbReference>
<dbReference type="EMBL" id="JPWV03000020">
    <property type="protein sequence ID" value="KAG2530363.1"/>
    <property type="molecule type" value="Genomic_DNA"/>
</dbReference>
<name>A0A3R7GWF6_9STRA</name>
<dbReference type="Proteomes" id="UP000792063">
    <property type="component" value="Unassembled WGS sequence"/>
</dbReference>
<evidence type="ECO:0008006" key="7">
    <source>
        <dbReference type="Google" id="ProtNLM"/>
    </source>
</evidence>
<dbReference type="EMBL" id="MAYM02000159">
    <property type="protein sequence ID" value="RLN45506.1"/>
    <property type="molecule type" value="Genomic_DNA"/>
</dbReference>
<dbReference type="Proteomes" id="UP000285883">
    <property type="component" value="Unassembled WGS sequence"/>
</dbReference>
<dbReference type="Proteomes" id="UP000785171">
    <property type="component" value="Unassembled WGS sequence"/>
</dbReference>
<reference evidence="5 6" key="2">
    <citation type="submission" date="2018-07" db="EMBL/GenBank/DDBJ databases">
        <title>Genome sequencing of oomycete isolates from Chile give support for New Zealand origin for Phytophthora kernoviae and make available the first Nothophytophthora sp. genome.</title>
        <authorList>
            <person name="Studholme D.J."/>
            <person name="Sanfuentes E."/>
            <person name="Panda P."/>
            <person name="Hill R."/>
            <person name="Sambles C."/>
            <person name="Grant M."/>
            <person name="Williams N.M."/>
            <person name="Mcdougal R.L."/>
        </authorList>
    </citation>
    <scope>NUCLEOTIDE SEQUENCE [LARGE SCALE GENOMIC DNA]</scope>
    <source>
        <strain evidence="3">Chile2</strain>
        <strain evidence="4">Chile4</strain>
    </source>
</reference>
<comment type="caution">
    <text evidence="3">The sequence shown here is derived from an EMBL/GenBank/DDBJ whole genome shotgun (WGS) entry which is preliminary data.</text>
</comment>
<dbReference type="EMBL" id="MBDN02000032">
    <property type="protein sequence ID" value="RLN83518.1"/>
    <property type="molecule type" value="Genomic_DNA"/>
</dbReference>
<organism evidence="3 6">
    <name type="scientific">Phytophthora kernoviae</name>
    <dbReference type="NCBI Taxonomy" id="325452"/>
    <lineage>
        <taxon>Eukaryota</taxon>
        <taxon>Sar</taxon>
        <taxon>Stramenopiles</taxon>
        <taxon>Oomycota</taxon>
        <taxon>Peronosporomycetes</taxon>
        <taxon>Peronosporales</taxon>
        <taxon>Peronosporaceae</taxon>
        <taxon>Phytophthora</taxon>
    </lineage>
</organism>
<dbReference type="AlphaFoldDB" id="A0A3R7GWF6"/>
<keyword evidence="5" id="KW-1185">Reference proteome</keyword>
<accession>A0A3R7GWF6</accession>
<dbReference type="PANTHER" id="PTHR13510">
    <property type="entry name" value="FYVE-FINGER-CONTAINING RAB5 EFFECTOR PROTEIN RABENOSYN-5-RELATED"/>
    <property type="match status" value="1"/>
</dbReference>
<dbReference type="EMBL" id="JPWU03000009">
    <property type="protein sequence ID" value="KAG2532563.1"/>
    <property type="molecule type" value="Genomic_DNA"/>
</dbReference>
<dbReference type="SUPFAM" id="SSF57903">
    <property type="entry name" value="FYVE/PHD zinc finger"/>
    <property type="match status" value="1"/>
</dbReference>
<evidence type="ECO:0000313" key="5">
    <source>
        <dbReference type="Proteomes" id="UP000285624"/>
    </source>
</evidence>
<reference evidence="1" key="1">
    <citation type="journal article" date="2015" name="Genom Data">
        <title>Genome sequences of six Phytophthora species associated with forests in New Zealand.</title>
        <authorList>
            <person name="Studholme D.J."/>
            <person name="McDougal R.L."/>
            <person name="Sambles C."/>
            <person name="Hansen E."/>
            <person name="Hardy G."/>
            <person name="Grant M."/>
            <person name="Ganley R.J."/>
            <person name="Williams N.M."/>
        </authorList>
    </citation>
    <scope>NUCLEOTIDE SEQUENCE</scope>
    <source>
        <strain evidence="1">NZFS 2646</strain>
        <strain evidence="2">NZFS 3630</strain>
    </source>
</reference>
<evidence type="ECO:0000313" key="6">
    <source>
        <dbReference type="Proteomes" id="UP000285883"/>
    </source>
</evidence>
<evidence type="ECO:0000313" key="1">
    <source>
        <dbReference type="EMBL" id="KAG2530363.1"/>
    </source>
</evidence>
<proteinExistence type="predicted"/>